<gene>
    <name evidence="1" type="ORF">COV86_00710</name>
</gene>
<dbReference type="Proteomes" id="UP000229570">
    <property type="component" value="Unassembled WGS sequence"/>
</dbReference>
<comment type="caution">
    <text evidence="1">The sequence shown here is derived from an EMBL/GenBank/DDBJ whole genome shotgun (WGS) entry which is preliminary data.</text>
</comment>
<accession>A0A2H0KNM5</accession>
<sequence length="231" mass="27737">MKNKLKEKAINLRRKGFSYSEIRKQVKVSKSSLSLWLRSVGLTKRQKQRLTEKKWAAIKRGWEKWKNHRIKKTNIVNKEALGQIKKIRKTKEKLWLMGIMLYWAEGAKEKQYRLGQGVIFSNSDFKMIRLFLRWLKDCLKIPKDRINVDIYIHNNSTHRLNEVRSFWSKVTGFPIKKFGKIYFKKHKIKTLRRNTENNHYGLLRVKVSKSTYINRRIAGWIEGVYQKWGVV</sequence>
<evidence type="ECO:0000313" key="2">
    <source>
        <dbReference type="Proteomes" id="UP000229570"/>
    </source>
</evidence>
<dbReference type="EMBL" id="PCVL01000007">
    <property type="protein sequence ID" value="PIQ72860.1"/>
    <property type="molecule type" value="Genomic_DNA"/>
</dbReference>
<proteinExistence type="predicted"/>
<evidence type="ECO:0000313" key="1">
    <source>
        <dbReference type="EMBL" id="PIQ72860.1"/>
    </source>
</evidence>
<reference evidence="1 2" key="1">
    <citation type="submission" date="2017-09" db="EMBL/GenBank/DDBJ databases">
        <title>Depth-based differentiation of microbial function through sediment-hosted aquifers and enrichment of novel symbionts in the deep terrestrial subsurface.</title>
        <authorList>
            <person name="Probst A.J."/>
            <person name="Ladd B."/>
            <person name="Jarett J.K."/>
            <person name="Geller-Mcgrath D.E."/>
            <person name="Sieber C.M."/>
            <person name="Emerson J.B."/>
            <person name="Anantharaman K."/>
            <person name="Thomas B.C."/>
            <person name="Malmstrom R."/>
            <person name="Stieglmeier M."/>
            <person name="Klingl A."/>
            <person name="Woyke T."/>
            <person name="Ryan C.M."/>
            <person name="Banfield J.F."/>
        </authorList>
    </citation>
    <scope>NUCLEOTIDE SEQUENCE [LARGE SCALE GENOMIC DNA]</scope>
    <source>
        <strain evidence="1">CG11_big_fil_rev_8_21_14_0_20_35_14</strain>
    </source>
</reference>
<protein>
    <submittedName>
        <fullName evidence="1">Uncharacterized protein</fullName>
    </submittedName>
</protein>
<dbReference type="AlphaFoldDB" id="A0A2H0KNM5"/>
<name>A0A2H0KNM5_9BACT</name>
<organism evidence="1 2">
    <name type="scientific">Candidatus Roizmanbacteria bacterium CG11_big_fil_rev_8_21_14_0_20_35_14</name>
    <dbReference type="NCBI Taxonomy" id="1974855"/>
    <lineage>
        <taxon>Bacteria</taxon>
        <taxon>Candidatus Roizmaniibacteriota</taxon>
    </lineage>
</organism>